<proteinExistence type="predicted"/>
<comment type="caution">
    <text evidence="6">The sequence shown here is derived from an EMBL/GenBank/DDBJ whole genome shotgun (WGS) entry which is preliminary data.</text>
</comment>
<organism evidence="6 7">
    <name type="scientific">Cercospora berteroae</name>
    <dbReference type="NCBI Taxonomy" id="357750"/>
    <lineage>
        <taxon>Eukaryota</taxon>
        <taxon>Fungi</taxon>
        <taxon>Dikarya</taxon>
        <taxon>Ascomycota</taxon>
        <taxon>Pezizomycotina</taxon>
        <taxon>Dothideomycetes</taxon>
        <taxon>Dothideomycetidae</taxon>
        <taxon>Mycosphaerellales</taxon>
        <taxon>Mycosphaerellaceae</taxon>
        <taxon>Cercospora</taxon>
    </lineage>
</organism>
<gene>
    <name evidence="6" type="ORF">CBER1_10559</name>
</gene>
<dbReference type="AlphaFoldDB" id="A0A2S6BYX8"/>
<sequence>MGEQLTKAEYLASLAPLPEQNSDRGDCPICYEILTEATQTPCGHIFCLECLKLWINENELCNSQCPSCRVTLYHYSEEEESDEENSDDEDLMAEMEARTRLRRSLLQLEAMAQPIIIAGSVLRELTFEYIESVRARDLETVGSGEEEDTLGWLIFSFPDLMDQFLEVDARYAFCWHYSAMAFGFLRLTVHSEDVGNDAVLRYGDIHPMDELAGRVQNFFNALGNGGMTSIIVQRAIERERIVDAEYECEFLGLRGISLEV</sequence>
<keyword evidence="7" id="KW-1185">Reference proteome</keyword>
<dbReference type="PROSITE" id="PS00518">
    <property type="entry name" value="ZF_RING_1"/>
    <property type="match status" value="1"/>
</dbReference>
<accession>A0A2S6BYX8</accession>
<dbReference type="InterPro" id="IPR017907">
    <property type="entry name" value="Znf_RING_CS"/>
</dbReference>
<reference evidence="7" key="1">
    <citation type="journal article" date="2017" name="bioRxiv">
        <title>Conservation of a gene cluster reveals novel cercosporin biosynthetic mechanisms and extends production to the genus Colletotrichum.</title>
        <authorList>
            <person name="de Jonge R."/>
            <person name="Ebert M.K."/>
            <person name="Huitt-Roehl C.R."/>
            <person name="Pal P."/>
            <person name="Suttle J.C."/>
            <person name="Spanner R.E."/>
            <person name="Neubauer J.D."/>
            <person name="Jurick W.M.II."/>
            <person name="Stott K.A."/>
            <person name="Secor G.A."/>
            <person name="Thomma B.P.H.J."/>
            <person name="Van de Peer Y."/>
            <person name="Townsend C.A."/>
            <person name="Bolton M.D."/>
        </authorList>
    </citation>
    <scope>NUCLEOTIDE SEQUENCE [LARGE SCALE GENOMIC DNA]</scope>
    <source>
        <strain evidence="7">CBS538.71</strain>
    </source>
</reference>
<dbReference type="OrthoDB" id="2849579at2759"/>
<dbReference type="Proteomes" id="UP000237631">
    <property type="component" value="Unassembled WGS sequence"/>
</dbReference>
<evidence type="ECO:0000313" key="6">
    <source>
        <dbReference type="EMBL" id="PPJ52682.1"/>
    </source>
</evidence>
<evidence type="ECO:0000256" key="4">
    <source>
        <dbReference type="PROSITE-ProRule" id="PRU00175"/>
    </source>
</evidence>
<keyword evidence="3" id="KW-0862">Zinc</keyword>
<dbReference type="EMBL" id="PNEN01001674">
    <property type="protein sequence ID" value="PPJ52682.1"/>
    <property type="molecule type" value="Genomic_DNA"/>
</dbReference>
<dbReference type="GO" id="GO:0004842">
    <property type="term" value="F:ubiquitin-protein transferase activity"/>
    <property type="evidence" value="ECO:0007669"/>
    <property type="project" value="TreeGrafter"/>
</dbReference>
<dbReference type="GO" id="GO:0051865">
    <property type="term" value="P:protein autoubiquitination"/>
    <property type="evidence" value="ECO:0007669"/>
    <property type="project" value="TreeGrafter"/>
</dbReference>
<dbReference type="InterPro" id="IPR047126">
    <property type="entry name" value="RNF141-like"/>
</dbReference>
<evidence type="ECO:0000313" key="7">
    <source>
        <dbReference type="Proteomes" id="UP000237631"/>
    </source>
</evidence>
<name>A0A2S6BYX8_9PEZI</name>
<dbReference type="SMART" id="SM00184">
    <property type="entry name" value="RING"/>
    <property type="match status" value="1"/>
</dbReference>
<dbReference type="InterPro" id="IPR001841">
    <property type="entry name" value="Znf_RING"/>
</dbReference>
<evidence type="ECO:0000259" key="5">
    <source>
        <dbReference type="PROSITE" id="PS50089"/>
    </source>
</evidence>
<evidence type="ECO:0000256" key="1">
    <source>
        <dbReference type="ARBA" id="ARBA00022723"/>
    </source>
</evidence>
<protein>
    <recommendedName>
        <fullName evidence="5">RING-type domain-containing protein</fullName>
    </recommendedName>
</protein>
<feature type="domain" description="RING-type" evidence="5">
    <location>
        <begin position="27"/>
        <end position="69"/>
    </location>
</feature>
<dbReference type="SUPFAM" id="SSF57850">
    <property type="entry name" value="RING/U-box"/>
    <property type="match status" value="1"/>
</dbReference>
<dbReference type="Gene3D" id="3.30.40.10">
    <property type="entry name" value="Zinc/RING finger domain, C3HC4 (zinc finger)"/>
    <property type="match status" value="1"/>
</dbReference>
<dbReference type="Pfam" id="PF13639">
    <property type="entry name" value="zf-RING_2"/>
    <property type="match status" value="1"/>
</dbReference>
<dbReference type="PANTHER" id="PTHR12109:SF3">
    <property type="entry name" value="RING FINGER PROTEIN 141"/>
    <property type="match status" value="1"/>
</dbReference>
<keyword evidence="2 4" id="KW-0863">Zinc-finger</keyword>
<dbReference type="STRING" id="357750.A0A2S6BYX8"/>
<keyword evidence="1" id="KW-0479">Metal-binding</keyword>
<dbReference type="InterPro" id="IPR013083">
    <property type="entry name" value="Znf_RING/FYVE/PHD"/>
</dbReference>
<evidence type="ECO:0000256" key="2">
    <source>
        <dbReference type="ARBA" id="ARBA00022771"/>
    </source>
</evidence>
<dbReference type="GO" id="GO:0008270">
    <property type="term" value="F:zinc ion binding"/>
    <property type="evidence" value="ECO:0007669"/>
    <property type="project" value="UniProtKB-KW"/>
</dbReference>
<dbReference type="PROSITE" id="PS50089">
    <property type="entry name" value="ZF_RING_2"/>
    <property type="match status" value="1"/>
</dbReference>
<dbReference type="PANTHER" id="PTHR12109">
    <property type="entry name" value="RING FINGER PROTEIN 141-RELATED"/>
    <property type="match status" value="1"/>
</dbReference>
<evidence type="ECO:0000256" key="3">
    <source>
        <dbReference type="ARBA" id="ARBA00022833"/>
    </source>
</evidence>